<evidence type="ECO:0000259" key="2">
    <source>
        <dbReference type="Pfam" id="PF08028"/>
    </source>
</evidence>
<gene>
    <name evidence="3" type="primary">sfnC_3</name>
    <name evidence="3" type="ORF">OPKNFCMD_2179</name>
</gene>
<dbReference type="PANTHER" id="PTHR43884">
    <property type="entry name" value="ACYL-COA DEHYDROGENASE"/>
    <property type="match status" value="1"/>
</dbReference>
<organism evidence="3 4">
    <name type="scientific">Methylobacterium crusticola</name>
    <dbReference type="NCBI Taxonomy" id="1697972"/>
    <lineage>
        <taxon>Bacteria</taxon>
        <taxon>Pseudomonadati</taxon>
        <taxon>Pseudomonadota</taxon>
        <taxon>Alphaproteobacteria</taxon>
        <taxon>Hyphomicrobiales</taxon>
        <taxon>Methylobacteriaceae</taxon>
        <taxon>Methylobacterium</taxon>
    </lineage>
</organism>
<evidence type="ECO:0000313" key="4">
    <source>
        <dbReference type="Proteomes" id="UP001055167"/>
    </source>
</evidence>
<dbReference type="InterPro" id="IPR009100">
    <property type="entry name" value="AcylCoA_DH/oxidase_NM_dom_sf"/>
</dbReference>
<dbReference type="InterPro" id="IPR036250">
    <property type="entry name" value="AcylCo_DH-like_C"/>
</dbReference>
<sequence length="404" mass="43572">MSEFSHSLPEAARPRELEALFAEIAAGASGRDSRREHPFDLLAKLRAVRFGALRLPVADGGAGASWRETLWAVIRLAEADSSVAHIFRNHLFVTERFVTGREPGYHAKWRRSVAEGGLIGLATTELDRRQTGGRGDLRTVLRPDGDGFRLDGTKFYSTGTLYADWTLVRAIAPDGEDVSLIVPTGRDGIERLDDWDGIGQRVTGTGTTNFRGVRVEADEIIRDPAPAITAFASTIAQTIVTAANVGVLRAVLRDAKALLRSRTRNFYFAPSPVPSEDPVLQQIVGRIASDAFVAEAALLAVGDALERVARARAEEPDAAPPPRLSHDASVAAAKTKVVVDELVLRSATALFDVGGASAATLRQNLDRHWRNARTLSSHNPASYKALAVGAYELHGTELPGIGFF</sequence>
<feature type="domain" description="Acyl-CoA dehydrogenase C-terminal" evidence="2">
    <location>
        <begin position="240"/>
        <end position="379"/>
    </location>
</feature>
<evidence type="ECO:0000256" key="1">
    <source>
        <dbReference type="ARBA" id="ARBA00023002"/>
    </source>
</evidence>
<name>A0ABQ4QX18_9HYPH</name>
<dbReference type="InterPro" id="IPR046373">
    <property type="entry name" value="Acyl-CoA_Oxase/DH_mid-dom_sf"/>
</dbReference>
<evidence type="ECO:0000313" key="3">
    <source>
        <dbReference type="EMBL" id="GJD49449.1"/>
    </source>
</evidence>
<dbReference type="Gene3D" id="1.10.540.10">
    <property type="entry name" value="Acyl-CoA dehydrogenase/oxidase, N-terminal domain"/>
    <property type="match status" value="1"/>
</dbReference>
<dbReference type="SUPFAM" id="SSF47203">
    <property type="entry name" value="Acyl-CoA dehydrogenase C-terminal domain-like"/>
    <property type="match status" value="1"/>
</dbReference>
<dbReference type="InterPro" id="IPR013107">
    <property type="entry name" value="Acyl-CoA_DH_C"/>
</dbReference>
<reference evidence="3" key="2">
    <citation type="submission" date="2021-08" db="EMBL/GenBank/DDBJ databases">
        <authorList>
            <person name="Tani A."/>
            <person name="Ola A."/>
            <person name="Ogura Y."/>
            <person name="Katsura K."/>
            <person name="Hayashi T."/>
        </authorList>
    </citation>
    <scope>NUCLEOTIDE SEQUENCE</scope>
    <source>
        <strain evidence="3">KCTC 52305</strain>
    </source>
</reference>
<dbReference type="RefSeq" id="WP_128561490.1">
    <property type="nucleotide sequence ID" value="NZ_BPQH01000006.1"/>
</dbReference>
<dbReference type="Proteomes" id="UP001055167">
    <property type="component" value="Unassembled WGS sequence"/>
</dbReference>
<dbReference type="Gene3D" id="2.40.110.10">
    <property type="entry name" value="Butyryl-CoA Dehydrogenase, subunit A, domain 2"/>
    <property type="match status" value="1"/>
</dbReference>
<reference evidence="3" key="1">
    <citation type="journal article" date="2021" name="Front. Microbiol.">
        <title>Comprehensive Comparative Genomics and Phenotyping of Methylobacterium Species.</title>
        <authorList>
            <person name="Alessa O."/>
            <person name="Ogura Y."/>
            <person name="Fujitani Y."/>
            <person name="Takami H."/>
            <person name="Hayashi T."/>
            <person name="Sahin N."/>
            <person name="Tani A."/>
        </authorList>
    </citation>
    <scope>NUCLEOTIDE SEQUENCE</scope>
    <source>
        <strain evidence="3">KCTC 52305</strain>
    </source>
</reference>
<protein>
    <submittedName>
        <fullName evidence="3">FMNH2-dependent monooxygenase SfnC</fullName>
    </submittedName>
</protein>
<dbReference type="GO" id="GO:0004497">
    <property type="term" value="F:monooxygenase activity"/>
    <property type="evidence" value="ECO:0007669"/>
    <property type="project" value="UniProtKB-KW"/>
</dbReference>
<proteinExistence type="predicted"/>
<keyword evidence="3" id="KW-0503">Monooxygenase</keyword>
<dbReference type="PIRSF" id="PIRSF016578">
    <property type="entry name" value="HsaA"/>
    <property type="match status" value="1"/>
</dbReference>
<dbReference type="EMBL" id="BPQH01000006">
    <property type="protein sequence ID" value="GJD49449.1"/>
    <property type="molecule type" value="Genomic_DNA"/>
</dbReference>
<dbReference type="SUPFAM" id="SSF56645">
    <property type="entry name" value="Acyl-CoA dehydrogenase NM domain-like"/>
    <property type="match status" value="1"/>
</dbReference>
<keyword evidence="4" id="KW-1185">Reference proteome</keyword>
<comment type="caution">
    <text evidence="3">The sequence shown here is derived from an EMBL/GenBank/DDBJ whole genome shotgun (WGS) entry which is preliminary data.</text>
</comment>
<dbReference type="Pfam" id="PF08028">
    <property type="entry name" value="Acyl-CoA_dh_2"/>
    <property type="match status" value="1"/>
</dbReference>
<dbReference type="PANTHER" id="PTHR43884:SF12">
    <property type="entry name" value="ISOVALERYL-COA DEHYDROGENASE, MITOCHONDRIAL-RELATED"/>
    <property type="match status" value="1"/>
</dbReference>
<accession>A0ABQ4QX18</accession>
<keyword evidence="1" id="KW-0560">Oxidoreductase</keyword>
<dbReference type="InterPro" id="IPR037069">
    <property type="entry name" value="AcylCoA_DH/ox_N_sf"/>
</dbReference>
<dbReference type="Gene3D" id="1.20.140.10">
    <property type="entry name" value="Butyryl-CoA Dehydrogenase, subunit A, domain 3"/>
    <property type="match status" value="1"/>
</dbReference>